<evidence type="ECO:0000313" key="3">
    <source>
        <dbReference type="Proteomes" id="UP000617145"/>
    </source>
</evidence>
<dbReference type="Proteomes" id="UP000617145">
    <property type="component" value="Unassembled WGS sequence"/>
</dbReference>
<dbReference type="Pfam" id="PF04102">
    <property type="entry name" value="SlyX"/>
    <property type="match status" value="1"/>
</dbReference>
<accession>A0A8J2ZN86</accession>
<comment type="caution">
    <text evidence="2">The sequence shown here is derived from an EMBL/GenBank/DDBJ whole genome shotgun (WGS) entry which is preliminary data.</text>
</comment>
<sequence>MTQGTTDAQALEERIAYLERAMDDLSDTIARQDGEIALLTRRVALLLEREAERQSDGGGSAIMADVRPPHY</sequence>
<dbReference type="InterPro" id="IPR007236">
    <property type="entry name" value="SlyX"/>
</dbReference>
<keyword evidence="3" id="KW-1185">Reference proteome</keyword>
<gene>
    <name evidence="2" type="ORF">GCM10011415_35850</name>
</gene>
<proteinExistence type="predicted"/>
<name>A0A8J2ZN86_9RHOB</name>
<dbReference type="RefSeq" id="WP_188791655.1">
    <property type="nucleotide sequence ID" value="NZ_BMJV01000008.1"/>
</dbReference>
<evidence type="ECO:0000313" key="2">
    <source>
        <dbReference type="EMBL" id="GGG82873.1"/>
    </source>
</evidence>
<evidence type="ECO:0000256" key="1">
    <source>
        <dbReference type="SAM" id="MobiDB-lite"/>
    </source>
</evidence>
<reference evidence="2" key="2">
    <citation type="submission" date="2020-09" db="EMBL/GenBank/DDBJ databases">
        <authorList>
            <person name="Sun Q."/>
            <person name="Zhou Y."/>
        </authorList>
    </citation>
    <scope>NUCLEOTIDE SEQUENCE</scope>
    <source>
        <strain evidence="2">CGMCC 1.15762</strain>
    </source>
</reference>
<feature type="region of interest" description="Disordered" evidence="1">
    <location>
        <begin position="51"/>
        <end position="71"/>
    </location>
</feature>
<dbReference type="EMBL" id="BMJV01000008">
    <property type="protein sequence ID" value="GGG82873.1"/>
    <property type="molecule type" value="Genomic_DNA"/>
</dbReference>
<protein>
    <submittedName>
        <fullName evidence="2">SlyX protein</fullName>
    </submittedName>
</protein>
<organism evidence="2 3">
    <name type="scientific">Salipiger pallidus</name>
    <dbReference type="NCBI Taxonomy" id="1775170"/>
    <lineage>
        <taxon>Bacteria</taxon>
        <taxon>Pseudomonadati</taxon>
        <taxon>Pseudomonadota</taxon>
        <taxon>Alphaproteobacteria</taxon>
        <taxon>Rhodobacterales</taxon>
        <taxon>Roseobacteraceae</taxon>
        <taxon>Salipiger</taxon>
    </lineage>
</organism>
<dbReference type="AlphaFoldDB" id="A0A8J2ZN86"/>
<reference evidence="2" key="1">
    <citation type="journal article" date="2014" name="Int. J. Syst. Evol. Microbiol.">
        <title>Complete genome sequence of Corynebacterium casei LMG S-19264T (=DSM 44701T), isolated from a smear-ripened cheese.</title>
        <authorList>
            <consortium name="US DOE Joint Genome Institute (JGI-PGF)"/>
            <person name="Walter F."/>
            <person name="Albersmeier A."/>
            <person name="Kalinowski J."/>
            <person name="Ruckert C."/>
        </authorList>
    </citation>
    <scope>NUCLEOTIDE SEQUENCE</scope>
    <source>
        <strain evidence="2">CGMCC 1.15762</strain>
    </source>
</reference>